<organism evidence="1 2">
    <name type="scientific">Vibrio parahaemolyticus</name>
    <dbReference type="NCBI Taxonomy" id="670"/>
    <lineage>
        <taxon>Bacteria</taxon>
        <taxon>Pseudomonadati</taxon>
        <taxon>Pseudomonadota</taxon>
        <taxon>Gammaproteobacteria</taxon>
        <taxon>Vibrionales</taxon>
        <taxon>Vibrionaceae</taxon>
        <taxon>Vibrio</taxon>
    </lineage>
</organism>
<gene>
    <name evidence="1" type="ORF">EHC69_28500</name>
</gene>
<dbReference type="AlphaFoldDB" id="A0AAX1G0L6"/>
<geneLocation type="plasmid" evidence="2">
    <name>pvpsd2016-3</name>
</geneLocation>
<dbReference type="EMBL" id="CP034302">
    <property type="protein sequence ID" value="QHH13203.1"/>
    <property type="molecule type" value="Genomic_DNA"/>
</dbReference>
<evidence type="ECO:0000313" key="1">
    <source>
        <dbReference type="EMBL" id="QHH13203.1"/>
    </source>
</evidence>
<sequence length="134" mass="15218">MNHEPAQNVAPPMAPQAFEIRPTQGESILLYGWLRTFAQYEIQWPRSEAPFPNATGGVHIRQDMYESTNGDWLLVETMLDSNAALGHQRHCNCWHYSSKAKVGAPFRFCEHVRAMYEHCGLPYQTVIGQVGEKA</sequence>
<evidence type="ECO:0008006" key="3">
    <source>
        <dbReference type="Google" id="ProtNLM"/>
    </source>
</evidence>
<proteinExistence type="predicted"/>
<dbReference type="Proteomes" id="UP000464718">
    <property type="component" value="Plasmid pvpsd2016-3"/>
</dbReference>
<keyword evidence="1" id="KW-0614">Plasmid</keyword>
<evidence type="ECO:0000313" key="2">
    <source>
        <dbReference type="Proteomes" id="UP000464718"/>
    </source>
</evidence>
<reference evidence="1 2" key="1">
    <citation type="submission" date="2018-12" db="EMBL/GenBank/DDBJ databases">
        <title>Genomic insights into the evolutionary origins and pathogenicity of five Vibrio parahaemolyticus strains isolated from the shrimp with acute hepatopancreatic necrosis disease (AHPND).</title>
        <authorList>
            <person name="Yang Q."/>
            <person name="Dong X."/>
            <person name="Xie G."/>
            <person name="Fu S."/>
            <person name="Zou P."/>
            <person name="Sun J."/>
            <person name="Wang Y."/>
            <person name="Huang J."/>
        </authorList>
    </citation>
    <scope>NUCLEOTIDE SEQUENCE [LARGE SCALE GENOMIC DNA]</scope>
    <source>
        <strain evidence="1 2">20160303005-1</strain>
        <plasmid evidence="2">pvpsd2016-3</plasmid>
    </source>
</reference>
<accession>A0AAX1G0L6</accession>
<protein>
    <recommendedName>
        <fullName evidence="3">SWIM-type domain-containing protein</fullName>
    </recommendedName>
</protein>
<name>A0AAX1G0L6_VIBPH</name>
<dbReference type="RefSeq" id="WP_086482445.1">
    <property type="nucleotide sequence ID" value="NZ_CP034302.1"/>
</dbReference>